<gene>
    <name evidence="1" type="ORF">LACBIDRAFT_303780</name>
</gene>
<evidence type="ECO:0000313" key="1">
    <source>
        <dbReference type="EMBL" id="EDR04909.1"/>
    </source>
</evidence>
<dbReference type="InParanoid" id="B0DKA7"/>
<organism evidence="2">
    <name type="scientific">Laccaria bicolor (strain S238N-H82 / ATCC MYA-4686)</name>
    <name type="common">Bicoloured deceiver</name>
    <name type="synonym">Laccaria laccata var. bicolor</name>
    <dbReference type="NCBI Taxonomy" id="486041"/>
    <lineage>
        <taxon>Eukaryota</taxon>
        <taxon>Fungi</taxon>
        <taxon>Dikarya</taxon>
        <taxon>Basidiomycota</taxon>
        <taxon>Agaricomycotina</taxon>
        <taxon>Agaricomycetes</taxon>
        <taxon>Agaricomycetidae</taxon>
        <taxon>Agaricales</taxon>
        <taxon>Agaricineae</taxon>
        <taxon>Hydnangiaceae</taxon>
        <taxon>Laccaria</taxon>
    </lineage>
</organism>
<accession>B0DKA7</accession>
<dbReference type="AlphaFoldDB" id="B0DKA7"/>
<protein>
    <submittedName>
        <fullName evidence="1">Predicted protein</fullName>
    </submittedName>
</protein>
<dbReference type="Proteomes" id="UP000001194">
    <property type="component" value="Unassembled WGS sequence"/>
</dbReference>
<keyword evidence="2" id="KW-1185">Reference proteome</keyword>
<dbReference type="HOGENOM" id="CLU_2527851_0_0_1"/>
<name>B0DKA7_LACBS</name>
<reference evidence="1 2" key="1">
    <citation type="journal article" date="2008" name="Nature">
        <title>The genome of Laccaria bicolor provides insights into mycorrhizal symbiosis.</title>
        <authorList>
            <person name="Martin F."/>
            <person name="Aerts A."/>
            <person name="Ahren D."/>
            <person name="Brun A."/>
            <person name="Danchin E.G.J."/>
            <person name="Duchaussoy F."/>
            <person name="Gibon J."/>
            <person name="Kohler A."/>
            <person name="Lindquist E."/>
            <person name="Pereda V."/>
            <person name="Salamov A."/>
            <person name="Shapiro H.J."/>
            <person name="Wuyts J."/>
            <person name="Blaudez D."/>
            <person name="Buee M."/>
            <person name="Brokstein P."/>
            <person name="Canbaeck B."/>
            <person name="Cohen D."/>
            <person name="Courty P.E."/>
            <person name="Coutinho P.M."/>
            <person name="Delaruelle C."/>
            <person name="Detter J.C."/>
            <person name="Deveau A."/>
            <person name="DiFazio S."/>
            <person name="Duplessis S."/>
            <person name="Fraissinet-Tachet L."/>
            <person name="Lucic E."/>
            <person name="Frey-Klett P."/>
            <person name="Fourrey C."/>
            <person name="Feussner I."/>
            <person name="Gay G."/>
            <person name="Grimwood J."/>
            <person name="Hoegger P.J."/>
            <person name="Jain P."/>
            <person name="Kilaru S."/>
            <person name="Labbe J."/>
            <person name="Lin Y.C."/>
            <person name="Legue V."/>
            <person name="Le Tacon F."/>
            <person name="Marmeisse R."/>
            <person name="Melayah D."/>
            <person name="Montanini B."/>
            <person name="Muratet M."/>
            <person name="Nehls U."/>
            <person name="Niculita-Hirzel H."/>
            <person name="Oudot-Le Secq M.P."/>
            <person name="Peter M."/>
            <person name="Quesneville H."/>
            <person name="Rajashekar B."/>
            <person name="Reich M."/>
            <person name="Rouhier N."/>
            <person name="Schmutz J."/>
            <person name="Yin T."/>
            <person name="Chalot M."/>
            <person name="Henrissat B."/>
            <person name="Kuees U."/>
            <person name="Lucas S."/>
            <person name="Van de Peer Y."/>
            <person name="Podila G.K."/>
            <person name="Polle A."/>
            <person name="Pukkila P.J."/>
            <person name="Richardson P.M."/>
            <person name="Rouze P."/>
            <person name="Sanders I.R."/>
            <person name="Stajich J.E."/>
            <person name="Tunlid A."/>
            <person name="Tuskan G."/>
            <person name="Grigoriev I.V."/>
        </authorList>
    </citation>
    <scope>NUCLEOTIDE SEQUENCE [LARGE SCALE GENOMIC DNA]</scope>
    <source>
        <strain evidence="2">S238N-H82 / ATCC MYA-4686</strain>
    </source>
</reference>
<dbReference type="RefSeq" id="XP_001884299.1">
    <property type="nucleotide sequence ID" value="XM_001884264.1"/>
</dbReference>
<sequence length="84" mass="9916">MVQLRRLSLGLWGDSLNLVTKISFWAFEQGFFGDGVNARNSAFIPLRKSINVDPWFKEIILLDRYLCLEYIEHAISFNRLQFEF</sequence>
<proteinExistence type="predicted"/>
<dbReference type="EMBL" id="DS547115">
    <property type="protein sequence ID" value="EDR04909.1"/>
    <property type="molecule type" value="Genomic_DNA"/>
</dbReference>
<dbReference type="GeneID" id="6080040"/>
<dbReference type="KEGG" id="lbc:LACBIDRAFT_303780"/>
<evidence type="ECO:0000313" key="2">
    <source>
        <dbReference type="Proteomes" id="UP000001194"/>
    </source>
</evidence>